<gene>
    <name evidence="4" type="ORF">Esi_0308_0038</name>
</gene>
<evidence type="ECO:0000256" key="3">
    <source>
        <dbReference type="SAM" id="MobiDB-lite"/>
    </source>
</evidence>
<dbReference type="STRING" id="2880.D7FWM3"/>
<evidence type="ECO:0000313" key="5">
    <source>
        <dbReference type="Proteomes" id="UP000002630"/>
    </source>
</evidence>
<dbReference type="EMBL" id="FN649748">
    <property type="protein sequence ID" value="CBJ32111.1"/>
    <property type="molecule type" value="Genomic_DNA"/>
</dbReference>
<dbReference type="Pfam" id="PF13041">
    <property type="entry name" value="PPR_2"/>
    <property type="match status" value="1"/>
</dbReference>
<feature type="compositionally biased region" description="Low complexity" evidence="3">
    <location>
        <begin position="167"/>
        <end position="183"/>
    </location>
</feature>
<dbReference type="eggNOG" id="KOG4197">
    <property type="taxonomic scope" value="Eukaryota"/>
</dbReference>
<dbReference type="PROSITE" id="PS51375">
    <property type="entry name" value="PPR"/>
    <property type="match status" value="5"/>
</dbReference>
<feature type="repeat" description="PPR" evidence="2">
    <location>
        <begin position="409"/>
        <end position="443"/>
    </location>
</feature>
<dbReference type="PANTHER" id="PTHR47447:SF28">
    <property type="entry name" value="PENTACOTRIPEPTIDE-REPEAT REGION OF PRORP DOMAIN-CONTAINING PROTEIN"/>
    <property type="match status" value="1"/>
</dbReference>
<feature type="compositionally biased region" description="Gly residues" evidence="3">
    <location>
        <begin position="813"/>
        <end position="825"/>
    </location>
</feature>
<feature type="repeat" description="PPR" evidence="2">
    <location>
        <begin position="515"/>
        <end position="549"/>
    </location>
</feature>
<dbReference type="NCBIfam" id="TIGR00756">
    <property type="entry name" value="PPR"/>
    <property type="match status" value="4"/>
</dbReference>
<dbReference type="EMBL" id="FN648496">
    <property type="protein sequence ID" value="CBJ32111.1"/>
    <property type="molecule type" value="Genomic_DNA"/>
</dbReference>
<dbReference type="InterPro" id="IPR011990">
    <property type="entry name" value="TPR-like_helical_dom_sf"/>
</dbReference>
<dbReference type="InParanoid" id="D7FWM3"/>
<feature type="repeat" description="PPR" evidence="2">
    <location>
        <begin position="444"/>
        <end position="478"/>
    </location>
</feature>
<evidence type="ECO:0008006" key="6">
    <source>
        <dbReference type="Google" id="ProtNLM"/>
    </source>
</evidence>
<sequence length="1063" mass="108745">MVHASAVSPAFLHTSGSTGTRVAFVAQQTVQRERRSLAPKLSTRSRAPVTRRPQAPRGIVSSDGGSGNASGGGGGGIVVGPAAGHSEEQVAWLGRLDYYGGRQMWRKAEDKFQQMQDEGVYPTLPLCNSLMEAYLKGKRYVNAVGFLEDLCLGNILSDVAHDGLRGAKVSPAASGSSGSSSSSSEEEAGETAVATAPIVPNLRTFNLVLATLASAGKWKKALDVSAPMRAGKDPAAGSGSGGGRGRGGGGGRGKGDLARNAVKSVAGGLTADSETYTHLIVACGKGGEPDRSRQLFDEMRSRGISPPAEATAALIKALAKGGRGSSEALRLLGDMRAAAQGGAAGRSGGVYLGDGMPSDGMDGAAREKSEAAAQSLGFEGAIEACAVNGEWQKAVSLLDEMRQARMYPDARCYGNAMRACAAGGNWQLSLALLNTMKKEGVTRTAFNYNIAMQACRKAERNKKAISLLDEMEKDGVAPDIVTYNTCVTIAGQAGRLDQALELLRRASEEGGLELDVVSYRAALGGLRREKRWEAAVKLLGDMQRRGLGPDEVCTAMAMNTCVAAQQPLRALDLFRDMRDVGRVFPRISSVTALLEAHAALGRWEDALVELRALSASGVKPDGRAIAFAMAACNAARKWEQTISLYHYALKMGIESSMEGLVLVARAYGAGKDWQAVLGVLATAEEACSSAAAAAAAANDRGGERAAAVPAVKHPPAELYEVAARSLALAGMWEEAASAVRRLEKLSPRKTREGAGAAARTSAAGLGTYEMILGAALAAGCFEAVLAQADAARAALRDASSSPSSSSGYDHGASQGGQGRGGGGGVRELNPGALAHEAAAAGRLGQWDRVSPLLAKAMRSPDLRGVAGCRLYAALITAAAACGKPRRGLEVFQEMVEESRSGGGGGSAGGNGDGVDAAVLGAAAAVVSGGVEWSDSMSGEDGTTGEVAMEEAFSRSGGGGERRLPPPDGATFLAALDACAAVGGEESVTLAIGVTKDAAAAAREFQRPAGGGGGGDAKKPRLSSRQLAAVLSKAGEVCAAVGKESTAIALAAKAEQLVGEAEAP</sequence>
<feature type="region of interest" description="Disordered" evidence="3">
    <location>
        <begin position="228"/>
        <end position="256"/>
    </location>
</feature>
<name>D7FWM3_ECTSI</name>
<feature type="region of interest" description="Disordered" evidence="3">
    <location>
        <begin position="167"/>
        <end position="192"/>
    </location>
</feature>
<accession>D7FWM3</accession>
<organism evidence="4 5">
    <name type="scientific">Ectocarpus siliculosus</name>
    <name type="common">Brown alga</name>
    <name type="synonym">Conferva siliculosa</name>
    <dbReference type="NCBI Taxonomy" id="2880"/>
    <lineage>
        <taxon>Eukaryota</taxon>
        <taxon>Sar</taxon>
        <taxon>Stramenopiles</taxon>
        <taxon>Ochrophyta</taxon>
        <taxon>PX clade</taxon>
        <taxon>Phaeophyceae</taxon>
        <taxon>Ectocarpales</taxon>
        <taxon>Ectocarpaceae</taxon>
        <taxon>Ectocarpus</taxon>
    </lineage>
</organism>
<protein>
    <recommendedName>
        <fullName evidence="6">Pentacotripeptide-repeat region of PRORP domain-containing protein</fullName>
    </recommendedName>
</protein>
<proteinExistence type="predicted"/>
<feature type="compositionally biased region" description="Gly residues" evidence="3">
    <location>
        <begin position="64"/>
        <end position="78"/>
    </location>
</feature>
<dbReference type="Pfam" id="PF01535">
    <property type="entry name" value="PPR"/>
    <property type="match status" value="4"/>
</dbReference>
<feature type="compositionally biased region" description="Low complexity" evidence="3">
    <location>
        <begin position="797"/>
        <end position="806"/>
    </location>
</feature>
<dbReference type="AlphaFoldDB" id="D7FWM3"/>
<evidence type="ECO:0000256" key="2">
    <source>
        <dbReference type="PROSITE-ProRule" id="PRU00708"/>
    </source>
</evidence>
<keyword evidence="5" id="KW-1185">Reference proteome</keyword>
<dbReference type="InterPro" id="IPR002885">
    <property type="entry name" value="PPR_rpt"/>
</dbReference>
<reference evidence="4 5" key="1">
    <citation type="journal article" date="2010" name="Nature">
        <title>The Ectocarpus genome and the independent evolution of multicellularity in brown algae.</title>
        <authorList>
            <person name="Cock J.M."/>
            <person name="Sterck L."/>
            <person name="Rouze P."/>
            <person name="Scornet D."/>
            <person name="Allen A.E."/>
            <person name="Amoutzias G."/>
            <person name="Anthouard V."/>
            <person name="Artiguenave F."/>
            <person name="Aury J.M."/>
            <person name="Badger J.H."/>
            <person name="Beszteri B."/>
            <person name="Billiau K."/>
            <person name="Bonnet E."/>
            <person name="Bothwell J.H."/>
            <person name="Bowler C."/>
            <person name="Boyen C."/>
            <person name="Brownlee C."/>
            <person name="Carrano C.J."/>
            <person name="Charrier B."/>
            <person name="Cho G.Y."/>
            <person name="Coelho S.M."/>
            <person name="Collen J."/>
            <person name="Corre E."/>
            <person name="Da Silva C."/>
            <person name="Delage L."/>
            <person name="Delaroque N."/>
            <person name="Dittami S.M."/>
            <person name="Doulbeau S."/>
            <person name="Elias M."/>
            <person name="Farnham G."/>
            <person name="Gachon C.M."/>
            <person name="Gschloessl B."/>
            <person name="Heesch S."/>
            <person name="Jabbari K."/>
            <person name="Jubin C."/>
            <person name="Kawai H."/>
            <person name="Kimura K."/>
            <person name="Kloareg B."/>
            <person name="Kupper F.C."/>
            <person name="Lang D."/>
            <person name="Le Bail A."/>
            <person name="Leblanc C."/>
            <person name="Lerouge P."/>
            <person name="Lohr M."/>
            <person name="Lopez P.J."/>
            <person name="Martens C."/>
            <person name="Maumus F."/>
            <person name="Michel G."/>
            <person name="Miranda-Saavedra D."/>
            <person name="Morales J."/>
            <person name="Moreau H."/>
            <person name="Motomura T."/>
            <person name="Nagasato C."/>
            <person name="Napoli C.A."/>
            <person name="Nelson D.R."/>
            <person name="Nyvall-Collen P."/>
            <person name="Peters A.F."/>
            <person name="Pommier C."/>
            <person name="Potin P."/>
            <person name="Poulain J."/>
            <person name="Quesneville H."/>
            <person name="Read B."/>
            <person name="Rensing S.A."/>
            <person name="Ritter A."/>
            <person name="Rousvoal S."/>
            <person name="Samanta M."/>
            <person name="Samson G."/>
            <person name="Schroeder D.C."/>
            <person name="Segurens B."/>
            <person name="Strittmatter M."/>
            <person name="Tonon T."/>
            <person name="Tregear J.W."/>
            <person name="Valentin K."/>
            <person name="von Dassow P."/>
            <person name="Yamagishi T."/>
            <person name="Van de Peer Y."/>
            <person name="Wincker P."/>
        </authorList>
    </citation>
    <scope>NUCLEOTIDE SEQUENCE [LARGE SCALE GENOMIC DNA]</scope>
    <source>
        <strain evidence="5">Ec32 / CCAP1310/4</strain>
    </source>
</reference>
<feature type="compositionally biased region" description="Gly residues" evidence="3">
    <location>
        <begin position="238"/>
        <end position="252"/>
    </location>
</feature>
<evidence type="ECO:0000313" key="4">
    <source>
        <dbReference type="EMBL" id="CBJ32111.1"/>
    </source>
</evidence>
<dbReference type="OrthoDB" id="185373at2759"/>
<feature type="region of interest" description="Disordered" evidence="3">
    <location>
        <begin position="33"/>
        <end position="80"/>
    </location>
</feature>
<dbReference type="Gene3D" id="1.25.40.10">
    <property type="entry name" value="Tetratricopeptide repeat domain"/>
    <property type="match status" value="4"/>
</dbReference>
<evidence type="ECO:0000256" key="1">
    <source>
        <dbReference type="ARBA" id="ARBA00022737"/>
    </source>
</evidence>
<feature type="repeat" description="PPR" evidence="2">
    <location>
        <begin position="272"/>
        <end position="306"/>
    </location>
</feature>
<dbReference type="PANTHER" id="PTHR47447">
    <property type="entry name" value="OS03G0856100 PROTEIN"/>
    <property type="match status" value="1"/>
</dbReference>
<feature type="region of interest" description="Disordered" evidence="3">
    <location>
        <begin position="797"/>
        <end position="829"/>
    </location>
</feature>
<feature type="repeat" description="PPR" evidence="2">
    <location>
        <begin position="479"/>
        <end position="513"/>
    </location>
</feature>
<keyword evidence="1" id="KW-0677">Repeat</keyword>
<dbReference type="Proteomes" id="UP000002630">
    <property type="component" value="Linkage Group LG23"/>
</dbReference>